<gene>
    <name evidence="6" type="primary">RFC5_1</name>
    <name evidence="6" type="ORF">NGRA_1252</name>
</gene>
<dbReference type="GO" id="GO:0006281">
    <property type="term" value="P:DNA repair"/>
    <property type="evidence" value="ECO:0007669"/>
    <property type="project" value="TreeGrafter"/>
</dbReference>
<dbReference type="FunFam" id="3.40.50.300:FF:000952">
    <property type="entry name" value="Replication factor C subunit 2"/>
    <property type="match status" value="1"/>
</dbReference>
<evidence type="ECO:0000256" key="3">
    <source>
        <dbReference type="ARBA" id="ARBA00022741"/>
    </source>
</evidence>
<dbReference type="GO" id="GO:0003689">
    <property type="term" value="F:DNA clamp loader activity"/>
    <property type="evidence" value="ECO:0007669"/>
    <property type="project" value="TreeGrafter"/>
</dbReference>
<dbReference type="Pfam" id="PF00004">
    <property type="entry name" value="AAA"/>
    <property type="match status" value="1"/>
</dbReference>
<dbReference type="InterPro" id="IPR008921">
    <property type="entry name" value="DNA_pol3_clamp-load_cplx_C"/>
</dbReference>
<keyword evidence="4" id="KW-0067">ATP-binding</keyword>
<dbReference type="Gene3D" id="1.10.8.60">
    <property type="match status" value="1"/>
</dbReference>
<dbReference type="InterPro" id="IPR027417">
    <property type="entry name" value="P-loop_NTPase"/>
</dbReference>
<keyword evidence="2" id="KW-0235">DNA replication</keyword>
<dbReference type="SUPFAM" id="SSF52540">
    <property type="entry name" value="P-loop containing nucleoside triphosphate hydrolases"/>
    <property type="match status" value="1"/>
</dbReference>
<dbReference type="PANTHER" id="PTHR11669">
    <property type="entry name" value="REPLICATION FACTOR C / DNA POLYMERASE III GAMMA-TAU SUBUNIT"/>
    <property type="match status" value="1"/>
</dbReference>
<evidence type="ECO:0000256" key="1">
    <source>
        <dbReference type="ARBA" id="ARBA00005378"/>
    </source>
</evidence>
<dbReference type="CDD" id="cd00009">
    <property type="entry name" value="AAA"/>
    <property type="match status" value="1"/>
</dbReference>
<dbReference type="GO" id="GO:0005663">
    <property type="term" value="C:DNA replication factor C complex"/>
    <property type="evidence" value="ECO:0007669"/>
    <property type="project" value="TreeGrafter"/>
</dbReference>
<name>A0A9P6GZD7_9MICR</name>
<evidence type="ECO:0000313" key="6">
    <source>
        <dbReference type="EMBL" id="KAF9763463.1"/>
    </source>
</evidence>
<evidence type="ECO:0000256" key="2">
    <source>
        <dbReference type="ARBA" id="ARBA00022705"/>
    </source>
</evidence>
<dbReference type="GO" id="GO:0006271">
    <property type="term" value="P:DNA strand elongation involved in DNA replication"/>
    <property type="evidence" value="ECO:0007669"/>
    <property type="project" value="UniProtKB-ARBA"/>
</dbReference>
<organism evidence="6 7">
    <name type="scientific">Nosema granulosis</name>
    <dbReference type="NCBI Taxonomy" id="83296"/>
    <lineage>
        <taxon>Eukaryota</taxon>
        <taxon>Fungi</taxon>
        <taxon>Fungi incertae sedis</taxon>
        <taxon>Microsporidia</taxon>
        <taxon>Nosematidae</taxon>
        <taxon>Nosema</taxon>
    </lineage>
</organism>
<dbReference type="EMBL" id="SBJO01000074">
    <property type="protein sequence ID" value="KAF9763463.1"/>
    <property type="molecule type" value="Genomic_DNA"/>
</dbReference>
<dbReference type="GO" id="GO:0031391">
    <property type="term" value="C:Elg1 RFC-like complex"/>
    <property type="evidence" value="ECO:0007669"/>
    <property type="project" value="UniProtKB-ARBA"/>
</dbReference>
<keyword evidence="3" id="KW-0547">Nucleotide-binding</keyword>
<dbReference type="GO" id="GO:0016887">
    <property type="term" value="F:ATP hydrolysis activity"/>
    <property type="evidence" value="ECO:0007669"/>
    <property type="project" value="InterPro"/>
</dbReference>
<reference evidence="6 7" key="1">
    <citation type="journal article" date="2020" name="Genome Biol. Evol.">
        <title>Comparative genomics of strictly vertically transmitted, feminizing microsporidia endosymbionts of amphipod crustaceans.</title>
        <authorList>
            <person name="Cormier A."/>
            <person name="Chebbi M.A."/>
            <person name="Giraud I."/>
            <person name="Wattier R."/>
            <person name="Teixeira M."/>
            <person name="Gilbert C."/>
            <person name="Rigaud T."/>
            <person name="Cordaux R."/>
        </authorList>
    </citation>
    <scope>NUCLEOTIDE SEQUENCE [LARGE SCALE GENOMIC DNA]</scope>
    <source>
        <strain evidence="6 7">Ou3-Ou53</strain>
    </source>
</reference>
<comment type="caution">
    <text evidence="6">The sequence shown here is derived from an EMBL/GenBank/DDBJ whole genome shotgun (WGS) entry which is preliminary data.</text>
</comment>
<protein>
    <submittedName>
        <fullName evidence="6">Replication factor C subunit 5</fullName>
    </submittedName>
</protein>
<evidence type="ECO:0000256" key="4">
    <source>
        <dbReference type="ARBA" id="ARBA00022840"/>
    </source>
</evidence>
<dbReference type="CDD" id="cd18140">
    <property type="entry name" value="HLD_clamp_RFC"/>
    <property type="match status" value="1"/>
</dbReference>
<evidence type="ECO:0000313" key="7">
    <source>
        <dbReference type="Proteomes" id="UP000740883"/>
    </source>
</evidence>
<proteinExistence type="inferred from homology"/>
<evidence type="ECO:0000259" key="5">
    <source>
        <dbReference type="SMART" id="SM00382"/>
    </source>
</evidence>
<sequence>MRLPLTEKYRPKTLEEICGNTEVINCLKNIRDSNVFPHMLFYGPPGTGKTTAIKALVKNLPSTSVLELNASDDRGISTVRHTIKEFASTFARTIKIVILDEVDFMSRDAQNALRRIIEDFSTTTRFCLIANYPKKIIPAVLSRCVKFRFSPITDADERIKDICSKEGIEIDEEGVDYLKKLSYGDMRKIVNDIQGINGSFDKIDKNTVLTFSGMVDEDTYKEIFNDLCELSFDELKYKLNIIRQDRSIDLGNILLYIGELVKNSKLSNKMKILKEMNDLEYRLSLGCNENLQMNALIGAFVLNRK</sequence>
<dbReference type="GO" id="GO:0005524">
    <property type="term" value="F:ATP binding"/>
    <property type="evidence" value="ECO:0007669"/>
    <property type="project" value="UniProtKB-KW"/>
</dbReference>
<dbReference type="GO" id="GO:0003677">
    <property type="term" value="F:DNA binding"/>
    <property type="evidence" value="ECO:0007669"/>
    <property type="project" value="InterPro"/>
</dbReference>
<dbReference type="Proteomes" id="UP000740883">
    <property type="component" value="Unassembled WGS sequence"/>
</dbReference>
<dbReference type="PANTHER" id="PTHR11669:SF20">
    <property type="entry name" value="REPLICATION FACTOR C SUBUNIT 4"/>
    <property type="match status" value="1"/>
</dbReference>
<dbReference type="InterPro" id="IPR047854">
    <property type="entry name" value="RFC_lid"/>
</dbReference>
<keyword evidence="7" id="KW-1185">Reference proteome</keyword>
<dbReference type="OrthoDB" id="4199794at2759"/>
<comment type="similarity">
    <text evidence="1">Belongs to the activator 1 small subunits family.</text>
</comment>
<dbReference type="InterPro" id="IPR013748">
    <property type="entry name" value="Rep_factorC_C"/>
</dbReference>
<dbReference type="AlphaFoldDB" id="A0A9P6GZD7"/>
<dbReference type="Gene3D" id="3.40.50.300">
    <property type="entry name" value="P-loop containing nucleotide triphosphate hydrolases"/>
    <property type="match status" value="1"/>
</dbReference>
<accession>A0A9P6GZD7</accession>
<dbReference type="InterPro" id="IPR003959">
    <property type="entry name" value="ATPase_AAA_core"/>
</dbReference>
<dbReference type="SMART" id="SM00382">
    <property type="entry name" value="AAA"/>
    <property type="match status" value="1"/>
</dbReference>
<dbReference type="InterPro" id="IPR050238">
    <property type="entry name" value="DNA_Rep/Repair_Clamp_Loader"/>
</dbReference>
<feature type="domain" description="AAA+ ATPase" evidence="5">
    <location>
        <begin position="35"/>
        <end position="160"/>
    </location>
</feature>
<dbReference type="Pfam" id="PF08542">
    <property type="entry name" value="Rep_fac_C"/>
    <property type="match status" value="1"/>
</dbReference>
<dbReference type="SUPFAM" id="SSF48019">
    <property type="entry name" value="post-AAA+ oligomerization domain-like"/>
    <property type="match status" value="1"/>
</dbReference>
<dbReference type="InterPro" id="IPR003593">
    <property type="entry name" value="AAA+_ATPase"/>
</dbReference>
<dbReference type="Gene3D" id="1.20.272.10">
    <property type="match status" value="1"/>
</dbReference>